<dbReference type="EMBL" id="KV448122">
    <property type="protein sequence ID" value="OAX44934.1"/>
    <property type="molecule type" value="Genomic_DNA"/>
</dbReference>
<keyword evidence="9" id="KW-1185">Reference proteome</keyword>
<dbReference type="PANTHER" id="PTHR11530:SF30">
    <property type="entry name" value="FAD DEPENDENT OXIDOREDUCTASE DOMAIN-CONTAINING PROTEIN"/>
    <property type="match status" value="1"/>
</dbReference>
<dbReference type="GO" id="GO:0003884">
    <property type="term" value="F:D-amino-acid oxidase activity"/>
    <property type="evidence" value="ECO:0007669"/>
    <property type="project" value="InterPro"/>
</dbReference>
<dbReference type="PIRSF" id="PIRSF000189">
    <property type="entry name" value="D-aa_oxidase"/>
    <property type="match status" value="1"/>
</dbReference>
<evidence type="ECO:0000313" key="9">
    <source>
        <dbReference type="Proteomes" id="UP000092154"/>
    </source>
</evidence>
<sequence>MSSASKSCVPLVVLGAGVIGLTVAYVAACDQEVAFDITIIARDIPGDWGSQAWASPFAGANWSPMLLGATDERVRKWEQITFDRLWEMIPSGLVKRLPSKIFTEIDDTLANPWWKDLVRDFSLLLESEIPAPYKIGVGFNTVSVNPLEYLPWLRSELESRGVVFRRQYVGSLDEVEPFVGKNGILVNATSLGSRSLIGVEDTSLYPIRGQSIVVQNSGLQEFLSSRPGATMPEGLTSIIPRPGLTQTNSALLNGTYQIGNWDTSLDMSTAKKIFERCSTLAPCLKGDETKILWHTVGLRPDRKGGPRVEAERISLPLPRSGGLLAPYKNENITISAAEEQRGLTIIHAYGMGAGGYQRSWGVAFEVLSLLKENVQQASEI</sequence>
<evidence type="ECO:0000313" key="8">
    <source>
        <dbReference type="EMBL" id="OAX44934.1"/>
    </source>
</evidence>
<feature type="binding site" evidence="6">
    <location>
        <position position="169"/>
    </location>
    <ligand>
        <name>FAD</name>
        <dbReference type="ChEBI" id="CHEBI:57692"/>
    </ligand>
</feature>
<dbReference type="GO" id="GO:0071949">
    <property type="term" value="F:FAD binding"/>
    <property type="evidence" value="ECO:0007669"/>
    <property type="project" value="InterPro"/>
</dbReference>
<keyword evidence="3" id="KW-0285">Flavoprotein</keyword>
<dbReference type="InterPro" id="IPR006076">
    <property type="entry name" value="FAD-dep_OxRdtase"/>
</dbReference>
<protein>
    <submittedName>
        <fullName evidence="8">Nucleotide-binding domain-containing protein</fullName>
    </submittedName>
</protein>
<comment type="cofactor">
    <cofactor evidence="1 6">
        <name>FAD</name>
        <dbReference type="ChEBI" id="CHEBI:57692"/>
    </cofactor>
</comment>
<keyword evidence="5" id="KW-0560">Oxidoreductase</keyword>
<dbReference type="InParanoid" id="A0A1B7NJF2"/>
<name>A0A1B7NJF2_9AGAM</name>
<organism evidence="8 9">
    <name type="scientific">Rhizopogon vinicolor AM-OR11-026</name>
    <dbReference type="NCBI Taxonomy" id="1314800"/>
    <lineage>
        <taxon>Eukaryota</taxon>
        <taxon>Fungi</taxon>
        <taxon>Dikarya</taxon>
        <taxon>Basidiomycota</taxon>
        <taxon>Agaricomycotina</taxon>
        <taxon>Agaricomycetes</taxon>
        <taxon>Agaricomycetidae</taxon>
        <taxon>Boletales</taxon>
        <taxon>Suillineae</taxon>
        <taxon>Rhizopogonaceae</taxon>
        <taxon>Rhizopogon</taxon>
    </lineage>
</organism>
<dbReference type="Proteomes" id="UP000092154">
    <property type="component" value="Unassembled WGS sequence"/>
</dbReference>
<keyword evidence="4 6" id="KW-0274">FAD</keyword>
<dbReference type="PANTHER" id="PTHR11530">
    <property type="entry name" value="D-AMINO ACID OXIDASE"/>
    <property type="match status" value="1"/>
</dbReference>
<evidence type="ECO:0000259" key="7">
    <source>
        <dbReference type="Pfam" id="PF01266"/>
    </source>
</evidence>
<dbReference type="PROSITE" id="PS00677">
    <property type="entry name" value="DAO"/>
    <property type="match status" value="1"/>
</dbReference>
<dbReference type="InterPro" id="IPR006181">
    <property type="entry name" value="D-amino_acid_oxidase_CS"/>
</dbReference>
<evidence type="ECO:0000256" key="5">
    <source>
        <dbReference type="ARBA" id="ARBA00023002"/>
    </source>
</evidence>
<dbReference type="Gene3D" id="3.40.50.720">
    <property type="entry name" value="NAD(P)-binding Rossmann-like Domain"/>
    <property type="match status" value="1"/>
</dbReference>
<dbReference type="STRING" id="1314800.A0A1B7NJF2"/>
<dbReference type="Pfam" id="PF01266">
    <property type="entry name" value="DAO"/>
    <property type="match status" value="1"/>
</dbReference>
<proteinExistence type="inferred from homology"/>
<evidence type="ECO:0000256" key="4">
    <source>
        <dbReference type="ARBA" id="ARBA00022827"/>
    </source>
</evidence>
<gene>
    <name evidence="8" type="ORF">K503DRAFT_15083</name>
</gene>
<dbReference type="OrthoDB" id="2015447at2759"/>
<dbReference type="SUPFAM" id="SSF54373">
    <property type="entry name" value="FAD-linked reductases, C-terminal domain"/>
    <property type="match status" value="1"/>
</dbReference>
<comment type="similarity">
    <text evidence="2">Belongs to the DAMOX/DASOX family.</text>
</comment>
<evidence type="ECO:0000256" key="3">
    <source>
        <dbReference type="ARBA" id="ARBA00022630"/>
    </source>
</evidence>
<feature type="binding site" evidence="6">
    <location>
        <position position="189"/>
    </location>
    <ligand>
        <name>FAD</name>
        <dbReference type="ChEBI" id="CHEBI:57692"/>
    </ligand>
</feature>
<dbReference type="GO" id="GO:0019478">
    <property type="term" value="P:D-amino acid catabolic process"/>
    <property type="evidence" value="ECO:0007669"/>
    <property type="project" value="TreeGrafter"/>
</dbReference>
<dbReference type="Gene3D" id="3.30.9.10">
    <property type="entry name" value="D-Amino Acid Oxidase, subunit A, domain 2"/>
    <property type="match status" value="1"/>
</dbReference>
<evidence type="ECO:0000256" key="1">
    <source>
        <dbReference type="ARBA" id="ARBA00001974"/>
    </source>
</evidence>
<evidence type="ECO:0000256" key="6">
    <source>
        <dbReference type="PIRSR" id="PIRSR000189-1"/>
    </source>
</evidence>
<feature type="domain" description="FAD dependent oxidoreductase" evidence="7">
    <location>
        <begin position="11"/>
        <end position="363"/>
    </location>
</feature>
<feature type="binding site" evidence="6">
    <location>
        <position position="299"/>
    </location>
    <ligand>
        <name>D-dopa</name>
        <dbReference type="ChEBI" id="CHEBI:149689"/>
    </ligand>
</feature>
<dbReference type="InterPro" id="IPR023209">
    <property type="entry name" value="DAO"/>
</dbReference>
<dbReference type="AlphaFoldDB" id="A0A1B7NJF2"/>
<dbReference type="SUPFAM" id="SSF51971">
    <property type="entry name" value="Nucleotide-binding domain"/>
    <property type="match status" value="1"/>
</dbReference>
<reference evidence="8 9" key="1">
    <citation type="submission" date="2016-06" db="EMBL/GenBank/DDBJ databases">
        <title>Comparative genomics of the ectomycorrhizal sister species Rhizopogon vinicolor and Rhizopogon vesiculosus (Basidiomycota: Boletales) reveals a divergence of the mating type B locus.</title>
        <authorList>
            <consortium name="DOE Joint Genome Institute"/>
            <person name="Mujic A.B."/>
            <person name="Kuo A."/>
            <person name="Tritt A."/>
            <person name="Lipzen A."/>
            <person name="Chen C."/>
            <person name="Johnson J."/>
            <person name="Sharma A."/>
            <person name="Barry K."/>
            <person name="Grigoriev I.V."/>
            <person name="Spatafora J.W."/>
        </authorList>
    </citation>
    <scope>NUCLEOTIDE SEQUENCE [LARGE SCALE GENOMIC DNA]</scope>
    <source>
        <strain evidence="8 9">AM-OR11-026</strain>
    </source>
</reference>
<dbReference type="GO" id="GO:0005737">
    <property type="term" value="C:cytoplasm"/>
    <property type="evidence" value="ECO:0007669"/>
    <property type="project" value="TreeGrafter"/>
</dbReference>
<evidence type="ECO:0000256" key="2">
    <source>
        <dbReference type="ARBA" id="ARBA00006730"/>
    </source>
</evidence>
<accession>A0A1B7NJF2</accession>